<gene>
    <name evidence="3" type="ORF">A5888_002051</name>
    <name evidence="2" type="ORF">A5888_002778</name>
</gene>
<protein>
    <recommendedName>
        <fullName evidence="1">Mga helix-turn-helix domain-containing protein</fullName>
    </recommendedName>
</protein>
<dbReference type="InterPro" id="IPR007737">
    <property type="entry name" value="Mga_HTH"/>
</dbReference>
<proteinExistence type="predicted"/>
<evidence type="ECO:0000313" key="3">
    <source>
        <dbReference type="EMBL" id="WYJ90294.1"/>
    </source>
</evidence>
<feature type="domain" description="Mga helix-turn-helix" evidence="1">
    <location>
        <begin position="85"/>
        <end position="162"/>
    </location>
</feature>
<evidence type="ECO:0000313" key="2">
    <source>
        <dbReference type="EMBL" id="OTP14677.1"/>
    </source>
</evidence>
<reference evidence="3" key="2">
    <citation type="submission" date="2017-05" db="EMBL/GenBank/DDBJ databases">
        <authorList>
            <consortium name="The Broad Institute Genomics Platform"/>
            <consortium name="The Broad Institute Genomic Center for Infectious Diseases"/>
            <person name="Earl A."/>
            <person name="Manson A."/>
            <person name="Schwartman J."/>
            <person name="Gilmore M."/>
            <person name="Abouelleil A."/>
            <person name="Cao P."/>
            <person name="Chapman S."/>
            <person name="Cusick C."/>
            <person name="Shea T."/>
            <person name="Young S."/>
            <person name="Neafsey D."/>
            <person name="Nusbaum C."/>
            <person name="Birren B."/>
        </authorList>
    </citation>
    <scope>NUCLEOTIDE SEQUENCE</scope>
    <source>
        <strain evidence="3">9E7_DIV0242</strain>
    </source>
</reference>
<dbReference type="Proteomes" id="UP000195141">
    <property type="component" value="Chromosome"/>
</dbReference>
<dbReference type="RefSeq" id="WP_086349799.1">
    <property type="nucleotide sequence ID" value="NZ_CP147247.1"/>
</dbReference>
<evidence type="ECO:0000313" key="4">
    <source>
        <dbReference type="Proteomes" id="UP000195141"/>
    </source>
</evidence>
<name>A0A242K568_9ENTE</name>
<dbReference type="OrthoDB" id="2172257at2"/>
<dbReference type="AlphaFoldDB" id="A0A242K568"/>
<accession>A0A242K568</accession>
<evidence type="ECO:0000259" key="1">
    <source>
        <dbReference type="Pfam" id="PF05043"/>
    </source>
</evidence>
<reference evidence="3" key="3">
    <citation type="submission" date="2024-03" db="EMBL/GenBank/DDBJ databases">
        <title>The Genome Sequence of Enterococcus sp. DIV0242b.</title>
        <authorList>
            <consortium name="The Broad Institute Genomics Platform"/>
            <consortium name="The Broad Institute Microbial Omics Core"/>
            <consortium name="The Broad Institute Genomic Center for Infectious Diseases"/>
            <person name="Earl A."/>
            <person name="Manson A."/>
            <person name="Gilmore M."/>
            <person name="Schwartman J."/>
            <person name="Shea T."/>
            <person name="Abouelleil A."/>
            <person name="Cao P."/>
            <person name="Chapman S."/>
            <person name="Cusick C."/>
            <person name="Young S."/>
            <person name="Neafsey D."/>
            <person name="Nusbaum C."/>
            <person name="Birren B."/>
        </authorList>
    </citation>
    <scope>NUCLEOTIDE SEQUENCE</scope>
    <source>
        <strain evidence="3">9E7_DIV0242</strain>
    </source>
</reference>
<dbReference type="EMBL" id="CP147247">
    <property type="protein sequence ID" value="WYJ90294.1"/>
    <property type="molecule type" value="Genomic_DNA"/>
</dbReference>
<dbReference type="Pfam" id="PF05043">
    <property type="entry name" value="Mga"/>
    <property type="match status" value="1"/>
</dbReference>
<keyword evidence="4" id="KW-1185">Reference proteome</keyword>
<reference evidence="2" key="1">
    <citation type="submission" date="2017-05" db="EMBL/GenBank/DDBJ databases">
        <title>The Genome Sequence of Enterococcus sp. 9E7_DIV0242.</title>
        <authorList>
            <consortium name="The Broad Institute Genomics Platform"/>
            <consortium name="The Broad Institute Genomic Center for Infectious Diseases"/>
            <person name="Earl A."/>
            <person name="Manson A."/>
            <person name="Schwartman J."/>
            <person name="Gilmore M."/>
            <person name="Abouelleil A."/>
            <person name="Cao P."/>
            <person name="Chapman S."/>
            <person name="Cusick C."/>
            <person name="Shea T."/>
            <person name="Young S."/>
            <person name="Neafsey D."/>
            <person name="Nusbaum C."/>
            <person name="Birren B."/>
        </authorList>
    </citation>
    <scope>NUCLEOTIDE SEQUENCE [LARGE SCALE GENOMIC DNA]</scope>
    <source>
        <strain evidence="2">9E7_DIV0242</strain>
    </source>
</reference>
<dbReference type="Gene3D" id="1.10.10.10">
    <property type="entry name" value="Winged helix-like DNA-binding domain superfamily/Winged helix DNA-binding domain"/>
    <property type="match status" value="1"/>
</dbReference>
<dbReference type="EMBL" id="NGMM01000004">
    <property type="protein sequence ID" value="OTP14677.1"/>
    <property type="molecule type" value="Genomic_DNA"/>
</dbReference>
<dbReference type="InterPro" id="IPR036388">
    <property type="entry name" value="WH-like_DNA-bd_sf"/>
</dbReference>
<sequence length="496" mass="58911">MLETIILDDFAQKKLDMFHQFLDCDDGTYSPRHFKQFSDFSHARLVSLFSEMNEDLIQQNETPLLSADGKLTINKEQLITIPYQQYLFQESIAYKFLLASILEKNYRLEDFCEENYISRASVLRRLQPIISYLKKFDIQINCSKMRITGNEAIIRIVYFNFFWLTSFGEDFFLGLGESKRGPELFDFNDKQWMKYVEPRQWFLLTSINKLRLEKSHFLAETPFDQLVYPETNLSFFDELKQLGISQKYRSREADFLSYMLFYWIPYFHSDDPRIPYVKSYMFSKNHPLGNLIEHFQSFYIHSLGENSLTEDEKELLHINIFTTFLNHAIREDRLPLAVDFSYNLFNGLHPLFEPLFHDVQIFLKKTAQSKQYQWMLNCLDHLVFSCTMFLLPFFERAKENHHLRVGVILFQNAIVSQSLFEYLGKIPFVEAELITSFEKKDYDYYIATSPLLLPKSVRRKGNFKLITLTEIENYQTILFSTLQEKYAEKADSFIAG</sequence>
<organism evidence="2">
    <name type="scientific">Candidatus Enterococcus clewellii</name>
    <dbReference type="NCBI Taxonomy" id="1834193"/>
    <lineage>
        <taxon>Bacteria</taxon>
        <taxon>Bacillati</taxon>
        <taxon>Bacillota</taxon>
        <taxon>Bacilli</taxon>
        <taxon>Lactobacillales</taxon>
        <taxon>Enterococcaceae</taxon>
        <taxon>Enterococcus</taxon>
    </lineage>
</organism>